<reference evidence="1" key="1">
    <citation type="submission" date="2022-07" db="EMBL/GenBank/DDBJ databases">
        <title>Genome Sequence of Phlebia brevispora.</title>
        <authorList>
            <person name="Buettner E."/>
        </authorList>
    </citation>
    <scope>NUCLEOTIDE SEQUENCE</scope>
    <source>
        <strain evidence="1">MPL23</strain>
    </source>
</reference>
<protein>
    <submittedName>
        <fullName evidence="1">Uncharacterized protein</fullName>
    </submittedName>
</protein>
<evidence type="ECO:0000313" key="1">
    <source>
        <dbReference type="EMBL" id="KAJ3549086.1"/>
    </source>
</evidence>
<name>A0ACC1SYQ8_9APHY</name>
<evidence type="ECO:0000313" key="2">
    <source>
        <dbReference type="Proteomes" id="UP001148662"/>
    </source>
</evidence>
<gene>
    <name evidence="1" type="ORF">NM688_g5219</name>
</gene>
<keyword evidence="2" id="KW-1185">Reference proteome</keyword>
<organism evidence="1 2">
    <name type="scientific">Phlebia brevispora</name>
    <dbReference type="NCBI Taxonomy" id="194682"/>
    <lineage>
        <taxon>Eukaryota</taxon>
        <taxon>Fungi</taxon>
        <taxon>Dikarya</taxon>
        <taxon>Basidiomycota</taxon>
        <taxon>Agaricomycotina</taxon>
        <taxon>Agaricomycetes</taxon>
        <taxon>Polyporales</taxon>
        <taxon>Meruliaceae</taxon>
        <taxon>Phlebia</taxon>
    </lineage>
</organism>
<comment type="caution">
    <text evidence="1">The sequence shown here is derived from an EMBL/GenBank/DDBJ whole genome shotgun (WGS) entry which is preliminary data.</text>
</comment>
<dbReference type="Proteomes" id="UP001148662">
    <property type="component" value="Unassembled WGS sequence"/>
</dbReference>
<proteinExistence type="predicted"/>
<sequence>MSIARDALWESGHDESVEVNQRALIDKVLARYSGEFTVFRELLQNSDDASAKAVEIHFDTQGFINRNNSDGSSELAGPSQAIEKLPDLKTAVVHQWTFKNDGIIFRDEDWNRLKKIAEGNPDEEKIGAFGVGFYSLFSVTEEPFVTSGGQWMGFYWKDKKDQLFARRGTIPADKSPESDKWTTFTMPLREPGPPPTPFDFIRFLASSITFMAHLSEVSVFFDGKRLARLRKDRGVPRPLELKPGLKRETPKSLMRVTGVSSMPLSIRAEIMQWVYASGSSTKRRTLPSVVKETRKAVTSGFFSNWFSSLSGSTPQRPGTPEPSPLPQLSGEEEAKEQQKLLQVNETGVVLAVFSADVDVVLDDRMKRELLRATKKNAPHKMKYELIYTGKDEYDASRKEDEQYPHATGSVFQGLRADIEGHGTGRVFIGHSTGQTTGIGGHMAARFIPTVERESIDLVDRNVRIWNEELLAIGGYLARTAYEKEMDSITEIWPTSDEGSEEVRGHLRARALHALKFFTFHASTPSAQVATVIEEAFFSCALAAQTGFAFLMGPKVAHGFPIMSSVGVRNVSEVRVPNPAFNEFLKKLPVLTDDILEGAKRMVESLRGRGMIKEITFQDVLQELRSRPLTETELIACFKWWSNLYKTIGDAQLQGFRTELLDAAVLSTATSDSAGEKIVPMSWIQSFLNTRTIGSLIPTDGPLPTHLLPVSVSRHFDPQSFHSAFGWREFTISEWLQHILDPQVMSANVEFDVTTSPTWAERVLNVLARAWPSCGKGAQEAIVNLLKDKTCIPTSAGLKIPRDAYFQNVHVFPDLPHVTLPSGAPVKGALEKVLQALGVRKHVELQLIFNRMIKTGDWSIADLIKYLVAVQSTLAPEEIERLRLTPAFPKESKGVVEAGDKAKVARYKASELYEPLDVFRDLGLPVIDWGTKTKWRGLSDEAKFLYMLGLRRFPPLETILNLAGSPDLRIRSLALKYFLDNHATKYSDYRAASYSHIAFIPAIKGKTEFMAKPGEVYASPIWAIFGLPIVHPSLHGDALSKLEVTEHPATSVLVSLLETNPPDTEDVAKQWFAAMATRITDFSAKELKTLSQTLFVPVKVLPSSGGDKTGARIRLLPPSQCYFRPESNAQIHSKLFTFVDFGTQANQFLSACGTKSEPTVEEIVQSLLDDPRRFWTLAEGRDNYLAELRNIAVNRRLLSNGLMLRMKRAPILLGVRRVRREKRQTKAATADPEEDEDWDYVYDLLTAEKVVIADDTNTFQLFGDVIFTCPQEDLLEAFYMELGSRRLSSMIKEEHKTSGEIKTSKTAKDIRSLILERLPLFLHEHTHAKPRVPFSWLNNENNFVVRTFGKLVVIKTLAYSDSRSGPIELWLAGNDIIDMFEVSTSICKLLFDSPKASDALLFMTILSTDLRSLRRRGYNIDRILQKQRAERLVAEELAKEKAKQTVLVSQPTPQSVQNVDDSLSIPGNKPGPSINGSETTLVDSDKARPQSGPRGSVDTLKDQFKRLTGRGSLPPFPGSFPDIMRQGIQKQDNHEAEHRRAGEPPSLGQMQGSPSGNGPLLPPPRPSTSRPGTPGSGVTPLNNIATNIDMAIRACREERGEVLKNQEQMRIVKESLNDGYCDVSGQGGDMTYVGEMGDVKIFISREISQPQVVLSAKRDSIARFIHVLRRLSEIYNLPLRSIHIFYDTSGGLIAFNRNASLFMNLRFFEAWHDADVREGRFSQAFISWYFTLAHEIAHNLVQPHNSEHEFYFSSICEAHLPALSQLLVSV</sequence>
<dbReference type="EMBL" id="JANHOG010000942">
    <property type="protein sequence ID" value="KAJ3549086.1"/>
    <property type="molecule type" value="Genomic_DNA"/>
</dbReference>
<accession>A0ACC1SYQ8</accession>